<protein>
    <submittedName>
        <fullName evidence="1">Uncharacterized protein</fullName>
    </submittedName>
</protein>
<organism evidence="1 2">
    <name type="scientific">Caenorhabditis japonica</name>
    <dbReference type="NCBI Taxonomy" id="281687"/>
    <lineage>
        <taxon>Eukaryota</taxon>
        <taxon>Metazoa</taxon>
        <taxon>Ecdysozoa</taxon>
        <taxon>Nematoda</taxon>
        <taxon>Chromadorea</taxon>
        <taxon>Rhabditida</taxon>
        <taxon>Rhabditina</taxon>
        <taxon>Rhabditomorpha</taxon>
        <taxon>Rhabditoidea</taxon>
        <taxon>Rhabditidae</taxon>
        <taxon>Peloderinae</taxon>
        <taxon>Caenorhabditis</taxon>
    </lineage>
</organism>
<dbReference type="AlphaFoldDB" id="A0A8R1ELV6"/>
<dbReference type="PANTHER" id="PTHR16231:SF4">
    <property type="entry name" value="COMM DOMAIN-CONTAINING PROTEIN 4"/>
    <property type="match status" value="1"/>
</dbReference>
<sequence>MKYHFLGDMECPSWLLEEICANFSNLTVLKFRELCQRASHLMIYGHDKPILASTSEGINSISHHKNLILIGRWLLLKPAGYECPAEDLEKEVVQLGLPPEHGRQLKKTYDIYKNDLREKVRNSVHKEPHATILATSPTSFKMQSGSQIFDVSMSSTMMSQFRNDIENSLSNLRDFTDTLPSAEN</sequence>
<dbReference type="InterPro" id="IPR047155">
    <property type="entry name" value="COMMD4/6/7/8"/>
</dbReference>
<dbReference type="Pfam" id="PF21672">
    <property type="entry name" value="COMM_HN"/>
    <property type="match status" value="1"/>
</dbReference>
<dbReference type="PANTHER" id="PTHR16231">
    <property type="entry name" value="COMM DOMAIN-CONTAINING PROTEIN 4-8 FAMILY MEMBER"/>
    <property type="match status" value="1"/>
</dbReference>
<name>A0A8R1ELV6_CAEJA</name>
<evidence type="ECO:0000313" key="2">
    <source>
        <dbReference type="Proteomes" id="UP000005237"/>
    </source>
</evidence>
<reference evidence="2" key="1">
    <citation type="submission" date="2010-08" db="EMBL/GenBank/DDBJ databases">
        <authorList>
            <consortium name="Caenorhabditis japonica Sequencing Consortium"/>
            <person name="Wilson R.K."/>
        </authorList>
    </citation>
    <scope>NUCLEOTIDE SEQUENCE [LARGE SCALE GENOMIC DNA]</scope>
    <source>
        <strain evidence="2">DF5081</strain>
    </source>
</reference>
<evidence type="ECO:0000313" key="1">
    <source>
        <dbReference type="EnsemblMetazoa" id="CJA36293a.1"/>
    </source>
</evidence>
<reference evidence="1" key="2">
    <citation type="submission" date="2022-06" db="UniProtKB">
        <authorList>
            <consortium name="EnsemblMetazoa"/>
        </authorList>
    </citation>
    <scope>IDENTIFICATION</scope>
    <source>
        <strain evidence="1">DF5081</strain>
    </source>
</reference>
<keyword evidence="2" id="KW-1185">Reference proteome</keyword>
<dbReference type="EnsemblMetazoa" id="CJA36293a.1">
    <property type="protein sequence ID" value="CJA36293a.1"/>
    <property type="gene ID" value="WBGene00212140"/>
</dbReference>
<accession>A0A8R1ELV6</accession>
<dbReference type="Proteomes" id="UP000005237">
    <property type="component" value="Unassembled WGS sequence"/>
</dbReference>
<proteinExistence type="predicted"/>